<evidence type="ECO:0000313" key="1">
    <source>
        <dbReference type="EMBL" id="EJW05204.1"/>
    </source>
</evidence>
<evidence type="ECO:0000313" key="2">
    <source>
        <dbReference type="Proteomes" id="UP000003163"/>
    </source>
</evidence>
<dbReference type="InParanoid" id="J9DCL3"/>
<reference evidence="2" key="2">
    <citation type="submission" date="2015-07" db="EMBL/GenBank/DDBJ databases">
        <title>Contrasting host-pathogen interactions and genome evolution in two generalist and specialist microsporidian pathogens of mosquitoes.</title>
        <authorList>
            <consortium name="The Broad Institute Genomics Platform"/>
            <consortium name="The Broad Institute Genome Sequencing Center for Infectious Disease"/>
            <person name="Cuomo C.A."/>
            <person name="Sanscrainte N.D."/>
            <person name="Goldberg J.M."/>
            <person name="Heiman D."/>
            <person name="Young S."/>
            <person name="Zeng Q."/>
            <person name="Becnel J.J."/>
            <person name="Birren B.W."/>
        </authorList>
    </citation>
    <scope>NUCLEOTIDE SEQUENCE [LARGE SCALE GENOMIC DNA]</scope>
    <source>
        <strain evidence="2">USNM 41457</strain>
    </source>
</reference>
<dbReference type="EMBL" id="AFBI03000001">
    <property type="protein sequence ID" value="EJW05204.1"/>
    <property type="molecule type" value="Genomic_DNA"/>
</dbReference>
<sequence>MSDLLRNEKDFDVFFNELESAKNYISTPNDISSNQVSYLMYHNLLNPSKESIKEVVFKNQHILNDFIHKLKYILKFKMKAFKANVVTNVFNMLHYLIQILHEAQLPQLDTLIVNTLRLKCIPELQEIIDPIEFLAINFLDKLENSSPYTYHFLLFFFIDDVRYYGSVCRRIINSENKFCEALGKDFVFRNVYVAFEKAILEGISSLKPMNDFDIESFFKYSTQKSFLTSKISSELEINMVSMLENNSMDPKNSVNTLLEYYVFDIESAKDILRYLVAVYFTVDFVKLSNFIVNLLSRFYYSNYLLFAIFYDVILPQSDFQANRNKFIAEFMIFSIDANNKPVIEFIKKLALIDFFNSNIYNYLSKIDCNKKLIYNYFGFDNTKKNDMKREVEVIKNLDFDGLYRLLQDIKISLKPLVQKDQYNQLIEESGSWDGYVQTFFWQILIFQKTYLGMEIDFEPSLLSSESKIGYEIFCNSLRKQSSS</sequence>
<comment type="caution">
    <text evidence="1">The sequence shown here is derived from an EMBL/GenBank/DDBJ whole genome shotgun (WGS) entry which is preliminary data.</text>
</comment>
<reference evidence="1 2" key="1">
    <citation type="submission" date="2011-08" db="EMBL/GenBank/DDBJ databases">
        <authorList>
            <person name="Liu Z.J."/>
            <person name="Shi F.L."/>
            <person name="Lu J.Q."/>
            <person name="Li M."/>
            <person name="Wang Z.L."/>
        </authorList>
    </citation>
    <scope>NUCLEOTIDE SEQUENCE [LARGE SCALE GENOMIC DNA]</scope>
    <source>
        <strain evidence="1 2">USNM 41457</strain>
    </source>
</reference>
<keyword evidence="2" id="KW-1185">Reference proteome</keyword>
<dbReference type="AlphaFoldDB" id="J9DCL3"/>
<dbReference type="HOGENOM" id="CLU_606945_0_0_1"/>
<dbReference type="VEuPathDB" id="MicrosporidiaDB:EDEG_00059"/>
<dbReference type="Proteomes" id="UP000003163">
    <property type="component" value="Unassembled WGS sequence"/>
</dbReference>
<gene>
    <name evidence="1" type="ORF">EDEG_00059</name>
</gene>
<protein>
    <submittedName>
        <fullName evidence="1">Uncharacterized protein</fullName>
    </submittedName>
</protein>
<dbReference type="OrthoDB" id="2021145at2759"/>
<name>J9DCL3_EDHAE</name>
<organism evidence="1 2">
    <name type="scientific">Edhazardia aedis (strain USNM 41457)</name>
    <name type="common">Microsporidian parasite</name>
    <dbReference type="NCBI Taxonomy" id="1003232"/>
    <lineage>
        <taxon>Eukaryota</taxon>
        <taxon>Fungi</taxon>
        <taxon>Fungi incertae sedis</taxon>
        <taxon>Microsporidia</taxon>
        <taxon>Edhazardia</taxon>
    </lineage>
</organism>
<dbReference type="OMA" id="MFILEHE"/>
<accession>J9DCL3</accession>
<proteinExistence type="predicted"/>